<dbReference type="PROSITE" id="PS50995">
    <property type="entry name" value="HTH_MARR_2"/>
    <property type="match status" value="1"/>
</dbReference>
<dbReference type="SMART" id="SM00347">
    <property type="entry name" value="HTH_MARR"/>
    <property type="match status" value="1"/>
</dbReference>
<keyword evidence="4" id="KW-1185">Reference proteome</keyword>
<gene>
    <name evidence="3" type="ORF">ADL29_18595</name>
</gene>
<dbReference type="GO" id="GO:0003700">
    <property type="term" value="F:DNA-binding transcription factor activity"/>
    <property type="evidence" value="ECO:0007669"/>
    <property type="project" value="InterPro"/>
</dbReference>
<sequence length="155" mass="16287">MNLAELHHLGRRLTAAATSAMKGASDLGSTELLVLECLDTIGPQPVGGIAQRTGFAQSRVSTVVASLHERGLVELRADPADRRRTVTKIADHARTQAREARSRDAESTLRQMLPALADTEVDAVIAALKTLNSALGEAPPDASTGTDLQSTGRPG</sequence>
<feature type="compositionally biased region" description="Polar residues" evidence="1">
    <location>
        <begin position="143"/>
        <end position="155"/>
    </location>
</feature>
<dbReference type="PATRIC" id="fig|66876.3.peg.4075"/>
<dbReference type="PANTHER" id="PTHR39515">
    <property type="entry name" value="CONSERVED PROTEIN"/>
    <property type="match status" value="1"/>
</dbReference>
<dbReference type="PANTHER" id="PTHR39515:SF2">
    <property type="entry name" value="HTH-TYPE TRANSCRIPTIONAL REGULATOR RV0880"/>
    <property type="match status" value="1"/>
</dbReference>
<protein>
    <submittedName>
        <fullName evidence="3">Transcriptional regulator</fullName>
    </submittedName>
</protein>
<dbReference type="InterPro" id="IPR036390">
    <property type="entry name" value="WH_DNA-bd_sf"/>
</dbReference>
<organism evidence="3 4">
    <name type="scientific">Streptomyces chattanoogensis</name>
    <dbReference type="NCBI Taxonomy" id="66876"/>
    <lineage>
        <taxon>Bacteria</taxon>
        <taxon>Bacillati</taxon>
        <taxon>Actinomycetota</taxon>
        <taxon>Actinomycetes</taxon>
        <taxon>Kitasatosporales</taxon>
        <taxon>Streptomycetaceae</taxon>
        <taxon>Streptomyces</taxon>
    </lineage>
</organism>
<dbReference type="SUPFAM" id="SSF46785">
    <property type="entry name" value="Winged helix' DNA-binding domain"/>
    <property type="match status" value="1"/>
</dbReference>
<dbReference type="InterPro" id="IPR052526">
    <property type="entry name" value="HTH-type_Bedaq_tolerance"/>
</dbReference>
<dbReference type="InterPro" id="IPR000835">
    <property type="entry name" value="HTH_MarR-typ"/>
</dbReference>
<dbReference type="AlphaFoldDB" id="A0A0N0GZ86"/>
<reference evidence="4" key="1">
    <citation type="submission" date="2015-07" db="EMBL/GenBank/DDBJ databases">
        <authorList>
            <person name="Ju K.-S."/>
            <person name="Doroghazi J.R."/>
            <person name="Metcalf W.W."/>
        </authorList>
    </citation>
    <scope>NUCLEOTIDE SEQUENCE [LARGE SCALE GENOMIC DNA]</scope>
    <source>
        <strain evidence="4">NRRL ISP-5002</strain>
    </source>
</reference>
<name>A0A0N0GZ86_9ACTN</name>
<dbReference type="EMBL" id="LGKG01000138">
    <property type="protein sequence ID" value="KPC62529.1"/>
    <property type="molecule type" value="Genomic_DNA"/>
</dbReference>
<evidence type="ECO:0000256" key="1">
    <source>
        <dbReference type="SAM" id="MobiDB-lite"/>
    </source>
</evidence>
<dbReference type="InterPro" id="IPR036388">
    <property type="entry name" value="WH-like_DNA-bd_sf"/>
</dbReference>
<evidence type="ECO:0000259" key="2">
    <source>
        <dbReference type="PROSITE" id="PS50995"/>
    </source>
</evidence>
<evidence type="ECO:0000313" key="3">
    <source>
        <dbReference type="EMBL" id="KPC62529.1"/>
    </source>
</evidence>
<dbReference type="Proteomes" id="UP000037982">
    <property type="component" value="Unassembled WGS sequence"/>
</dbReference>
<dbReference type="RefSeq" id="WP_245689505.1">
    <property type="nucleotide sequence ID" value="NZ_LGKG01000138.1"/>
</dbReference>
<comment type="caution">
    <text evidence="3">The sequence shown here is derived from an EMBL/GenBank/DDBJ whole genome shotgun (WGS) entry which is preliminary data.</text>
</comment>
<dbReference type="Pfam" id="PF12802">
    <property type="entry name" value="MarR_2"/>
    <property type="match status" value="1"/>
</dbReference>
<proteinExistence type="predicted"/>
<feature type="domain" description="HTH marR-type" evidence="2">
    <location>
        <begin position="1"/>
        <end position="133"/>
    </location>
</feature>
<feature type="region of interest" description="Disordered" evidence="1">
    <location>
        <begin position="133"/>
        <end position="155"/>
    </location>
</feature>
<dbReference type="Gene3D" id="1.10.10.10">
    <property type="entry name" value="Winged helix-like DNA-binding domain superfamily/Winged helix DNA-binding domain"/>
    <property type="match status" value="1"/>
</dbReference>
<accession>A0A0N0GZ86</accession>
<evidence type="ECO:0000313" key="4">
    <source>
        <dbReference type="Proteomes" id="UP000037982"/>
    </source>
</evidence>